<feature type="compositionally biased region" description="Basic and acidic residues" evidence="1">
    <location>
        <begin position="985"/>
        <end position="999"/>
    </location>
</feature>
<evidence type="ECO:0008006" key="5">
    <source>
        <dbReference type="Google" id="ProtNLM"/>
    </source>
</evidence>
<comment type="caution">
    <text evidence="3">The sequence shown here is derived from an EMBL/GenBank/DDBJ whole genome shotgun (WGS) entry which is preliminary data.</text>
</comment>
<evidence type="ECO:0000256" key="2">
    <source>
        <dbReference type="SAM" id="Phobius"/>
    </source>
</evidence>
<dbReference type="GO" id="GO:0005634">
    <property type="term" value="C:nucleus"/>
    <property type="evidence" value="ECO:0007669"/>
    <property type="project" value="TreeGrafter"/>
</dbReference>
<feature type="transmembrane region" description="Helical" evidence="2">
    <location>
        <begin position="675"/>
        <end position="697"/>
    </location>
</feature>
<gene>
    <name evidence="3" type="ORF">PSON_ATCC_30995.1.T0310035</name>
</gene>
<evidence type="ECO:0000313" key="4">
    <source>
        <dbReference type="Proteomes" id="UP000692954"/>
    </source>
</evidence>
<dbReference type="AlphaFoldDB" id="A0A8S1M180"/>
<name>A0A8S1M180_9CILI</name>
<keyword evidence="2" id="KW-0812">Transmembrane</keyword>
<keyword evidence="2" id="KW-0472">Membrane</keyword>
<reference evidence="3" key="1">
    <citation type="submission" date="2021-01" db="EMBL/GenBank/DDBJ databases">
        <authorList>
            <consortium name="Genoscope - CEA"/>
            <person name="William W."/>
        </authorList>
    </citation>
    <scope>NUCLEOTIDE SEQUENCE</scope>
</reference>
<feature type="transmembrane region" description="Helical" evidence="2">
    <location>
        <begin position="36"/>
        <end position="58"/>
    </location>
</feature>
<dbReference type="OrthoDB" id="288291at2759"/>
<dbReference type="PANTHER" id="PTHR31398">
    <property type="entry name" value="MEIOTIC NUCLEAR DIVISION PROTEIN 1 HOMOLOG"/>
    <property type="match status" value="1"/>
</dbReference>
<feature type="transmembrane region" description="Helical" evidence="2">
    <location>
        <begin position="375"/>
        <end position="397"/>
    </location>
</feature>
<dbReference type="PANTHER" id="PTHR31398:SF0">
    <property type="entry name" value="MEIOTIC NUCLEAR DIVISION PROTEIN 1 HOMOLOG"/>
    <property type="match status" value="1"/>
</dbReference>
<accession>A0A8S1M180</accession>
<sequence length="1005" mass="118741">MLQKFKDGLKQIDIFGQSINLSFRKEEQYKTSMGGFLSICIIGTIISFFYSNIINFFAKLNVTSTQEFTFADDPDTLILDQEHFMFAVQIEQDNFTTNPFFNISVEQRHYNRLPNGTQFRYPNKYIDLVPCTLKHFQPLFQKYSVDFREQFEQQNLQNFLCPNLNFVHSLNMTVGGVWASSDYYFLKISITNCRDSSQNNFTWKPICKTSEEIQNTLNKQGSFRFQVYTTNFLINPNRPKDYVQPYLAVDQFYTFVPDKMFVQSDIFFRTKKVTTDKGILMYPDKQNETFAFRDYGDQREQFEISRITPNYYGAFYFQRSPYSYYINRKFLRLDELLSYLGGFTQFMIVVVDIFGQSINLSFRKEEQYKTSMGGFLSICIIGTIISFFYSNIINFFAKLNVTSTQEFTFADDPDTLILDQEHFMFAVQIEQDNFTTNPFFNISVEQRHYNRLPNGTQFRYPNKYIDLVPCTLKHFQPLFQKYSVDFREQFEQQNLQNFLCPNLNFVHSLNMTVGGVWASSDYYFLKISITNCRDSSQNNFTWKPICKTSEEIQNTLNKQGSFRFQVYTTNFLINPNRPKDYVQPYLAVDQFYTFVPDKMFVQSDIFFRTKKVTTDKGILMYPDKQNETFAFRDYGDQREQFEISRITPNYYGAFYFQRSPYSYYINRKFLRLDELLSYLGGFTQFMIVVVGIIVRFYNRQHLIVSIANDLYEFDMSSGRQNTQMHLNSLLARTERGKEMLKTKMTKKFESIPKIQTITAFQNKPEMLQTATPFQTKRLNFDKKQSIELFLNTQQVLQSRLSAMKAKTLQYFDDFKEFLKKKHVIGLGLRVILSSIIPIESLKDDDCLVLQRAIDQVNKELDIEYIIKQLHELTKLKKVLFTSEQINLFNFSRKPKIALIQDKSKRRSTRCIIDGMSTAEDYGMMKQFTDLLSSYEKITGSEQENQNQEQVRFNQRLIILLGPELMKVLEKELSAQQQQQVESENNEPKEEENLFSDREIQVVSQN</sequence>
<keyword evidence="2" id="KW-1133">Transmembrane helix</keyword>
<feature type="region of interest" description="Disordered" evidence="1">
    <location>
        <begin position="975"/>
        <end position="1005"/>
    </location>
</feature>
<keyword evidence="4" id="KW-1185">Reference proteome</keyword>
<protein>
    <recommendedName>
        <fullName evidence="5">Transmembrane protein</fullName>
    </recommendedName>
</protein>
<dbReference type="GO" id="GO:0007131">
    <property type="term" value="P:reciprocal meiotic recombination"/>
    <property type="evidence" value="ECO:0007669"/>
    <property type="project" value="TreeGrafter"/>
</dbReference>
<proteinExistence type="predicted"/>
<evidence type="ECO:0000256" key="1">
    <source>
        <dbReference type="SAM" id="MobiDB-lite"/>
    </source>
</evidence>
<organism evidence="3 4">
    <name type="scientific">Paramecium sonneborni</name>
    <dbReference type="NCBI Taxonomy" id="65129"/>
    <lineage>
        <taxon>Eukaryota</taxon>
        <taxon>Sar</taxon>
        <taxon>Alveolata</taxon>
        <taxon>Ciliophora</taxon>
        <taxon>Intramacronucleata</taxon>
        <taxon>Oligohymenophorea</taxon>
        <taxon>Peniculida</taxon>
        <taxon>Parameciidae</taxon>
        <taxon>Paramecium</taxon>
    </lineage>
</organism>
<dbReference type="Proteomes" id="UP000692954">
    <property type="component" value="Unassembled WGS sequence"/>
</dbReference>
<dbReference type="EMBL" id="CAJJDN010000031">
    <property type="protein sequence ID" value="CAD8073587.1"/>
    <property type="molecule type" value="Genomic_DNA"/>
</dbReference>
<evidence type="ECO:0000313" key="3">
    <source>
        <dbReference type="EMBL" id="CAD8073587.1"/>
    </source>
</evidence>
<feature type="transmembrane region" description="Helical" evidence="2">
    <location>
        <begin position="336"/>
        <end position="355"/>
    </location>
</feature>